<dbReference type="EMBL" id="CAUOFW020005325">
    <property type="protein sequence ID" value="CAK9169587.1"/>
    <property type="molecule type" value="Genomic_DNA"/>
</dbReference>
<proteinExistence type="predicted"/>
<evidence type="ECO:0000256" key="3">
    <source>
        <dbReference type="ARBA" id="ARBA00023125"/>
    </source>
</evidence>
<dbReference type="AlphaFoldDB" id="A0ABC8TNF5"/>
<keyword evidence="2" id="KW-0805">Transcription regulation</keyword>
<protein>
    <recommendedName>
        <fullName evidence="8">TF-B3 domain-containing protein</fullName>
    </recommendedName>
</protein>
<evidence type="ECO:0000256" key="4">
    <source>
        <dbReference type="ARBA" id="ARBA00023163"/>
    </source>
</evidence>
<organism evidence="6 7">
    <name type="scientific">Ilex paraguariensis</name>
    <name type="common">yerba mate</name>
    <dbReference type="NCBI Taxonomy" id="185542"/>
    <lineage>
        <taxon>Eukaryota</taxon>
        <taxon>Viridiplantae</taxon>
        <taxon>Streptophyta</taxon>
        <taxon>Embryophyta</taxon>
        <taxon>Tracheophyta</taxon>
        <taxon>Spermatophyta</taxon>
        <taxon>Magnoliopsida</taxon>
        <taxon>eudicotyledons</taxon>
        <taxon>Gunneridae</taxon>
        <taxon>Pentapetalae</taxon>
        <taxon>asterids</taxon>
        <taxon>campanulids</taxon>
        <taxon>Aquifoliales</taxon>
        <taxon>Aquifoliaceae</taxon>
        <taxon>Ilex</taxon>
    </lineage>
</organism>
<dbReference type="Proteomes" id="UP001642360">
    <property type="component" value="Unassembled WGS sequence"/>
</dbReference>
<keyword evidence="5" id="KW-0539">Nucleus</keyword>
<keyword evidence="4" id="KW-0804">Transcription</keyword>
<evidence type="ECO:0000256" key="1">
    <source>
        <dbReference type="ARBA" id="ARBA00004123"/>
    </source>
</evidence>
<dbReference type="GO" id="GO:0005634">
    <property type="term" value="C:nucleus"/>
    <property type="evidence" value="ECO:0007669"/>
    <property type="project" value="UniProtKB-SubCell"/>
</dbReference>
<sequence length="82" mass="9617">MEPQYLCFDKWLSDTDVDRNLEIPKGARFLPDGNGIMLVTDRDGNTYEFIASVRADGRRSLTREWHAFAKRLRPGELLRVYR</sequence>
<evidence type="ECO:0000313" key="7">
    <source>
        <dbReference type="Proteomes" id="UP001642360"/>
    </source>
</evidence>
<evidence type="ECO:0000313" key="6">
    <source>
        <dbReference type="EMBL" id="CAK9169587.1"/>
    </source>
</evidence>
<evidence type="ECO:0000256" key="2">
    <source>
        <dbReference type="ARBA" id="ARBA00023015"/>
    </source>
</evidence>
<keyword evidence="3" id="KW-0238">DNA-binding</keyword>
<gene>
    <name evidence="6" type="ORF">ILEXP_LOCUS39045</name>
</gene>
<evidence type="ECO:0008006" key="8">
    <source>
        <dbReference type="Google" id="ProtNLM"/>
    </source>
</evidence>
<reference evidence="6 7" key="1">
    <citation type="submission" date="2024-02" db="EMBL/GenBank/DDBJ databases">
        <authorList>
            <person name="Vignale AGUSTIN F."/>
            <person name="Sosa J E."/>
            <person name="Modenutti C."/>
        </authorList>
    </citation>
    <scope>NUCLEOTIDE SEQUENCE [LARGE SCALE GENOMIC DNA]</scope>
</reference>
<comment type="caution">
    <text evidence="6">The sequence shown here is derived from an EMBL/GenBank/DDBJ whole genome shotgun (WGS) entry which is preliminary data.</text>
</comment>
<dbReference type="InterPro" id="IPR015300">
    <property type="entry name" value="DNA-bd_pseudobarrel_sf"/>
</dbReference>
<name>A0ABC8TNF5_9AQUA</name>
<dbReference type="GO" id="GO:0003677">
    <property type="term" value="F:DNA binding"/>
    <property type="evidence" value="ECO:0007669"/>
    <property type="project" value="UniProtKB-KW"/>
</dbReference>
<keyword evidence="7" id="KW-1185">Reference proteome</keyword>
<accession>A0ABC8TNF5</accession>
<comment type="subcellular location">
    <subcellularLocation>
        <location evidence="1">Nucleus</location>
    </subcellularLocation>
</comment>
<dbReference type="SUPFAM" id="SSF101936">
    <property type="entry name" value="DNA-binding pseudobarrel domain"/>
    <property type="match status" value="1"/>
</dbReference>
<evidence type="ECO:0000256" key="5">
    <source>
        <dbReference type="ARBA" id="ARBA00023242"/>
    </source>
</evidence>
<feature type="non-terminal residue" evidence="6">
    <location>
        <position position="82"/>
    </location>
</feature>